<dbReference type="EMBL" id="JABXRI010000001">
    <property type="protein sequence ID" value="MBA8062412.1"/>
    <property type="molecule type" value="Genomic_DNA"/>
</dbReference>
<comment type="caution">
    <text evidence="2">The sequence shown here is derived from an EMBL/GenBank/DDBJ whole genome shotgun (WGS) entry which is preliminary data.</text>
</comment>
<proteinExistence type="predicted"/>
<evidence type="ECO:0008006" key="4">
    <source>
        <dbReference type="Google" id="ProtNLM"/>
    </source>
</evidence>
<evidence type="ECO:0000313" key="3">
    <source>
        <dbReference type="Proteomes" id="UP000591803"/>
    </source>
</evidence>
<gene>
    <name evidence="2" type="ORF">HV077_08380</name>
</gene>
<feature type="signal peptide" evidence="1">
    <location>
        <begin position="1"/>
        <end position="18"/>
    </location>
</feature>
<organism evidence="2 3">
    <name type="scientific">Citrobacter freundii</name>
    <dbReference type="NCBI Taxonomy" id="546"/>
    <lineage>
        <taxon>Bacteria</taxon>
        <taxon>Pseudomonadati</taxon>
        <taxon>Pseudomonadota</taxon>
        <taxon>Gammaproteobacteria</taxon>
        <taxon>Enterobacterales</taxon>
        <taxon>Enterobacteriaceae</taxon>
        <taxon>Citrobacter</taxon>
        <taxon>Citrobacter freundii complex</taxon>
    </lineage>
</organism>
<keyword evidence="1" id="KW-0732">Signal</keyword>
<evidence type="ECO:0000256" key="1">
    <source>
        <dbReference type="SAM" id="SignalP"/>
    </source>
</evidence>
<sequence>MFKSGWLVLILFILSGCADPSVTEKRDILLKRAPSGYAEPVSKKPVSINLIRGEMIANGWETPEFLNELASECFDLSYSNSGFCTLNLYNETLKDNKYKREYDNCSKSPECTKDRETTDTINELNSKYYIAMARNRYDQAALDREIREMCKAIGIGQRRGISRDQVSEAINQAPGVSPENRAYLRDIADACWVLSKNGIQDGASKIQNAY</sequence>
<reference evidence="2 3" key="1">
    <citation type="submission" date="2020-06" db="EMBL/GenBank/DDBJ databases">
        <title>REHAB project genomes.</title>
        <authorList>
            <person name="Shaw L.P."/>
        </authorList>
    </citation>
    <scope>NUCLEOTIDE SEQUENCE [LARGE SCALE GENOMIC DNA]</scope>
    <source>
        <strain evidence="2 3">RHBSTW-00116</strain>
    </source>
</reference>
<feature type="chain" id="PRO_5031181832" description="Lipoprotein" evidence="1">
    <location>
        <begin position="19"/>
        <end position="210"/>
    </location>
</feature>
<dbReference type="AlphaFoldDB" id="A0A7W3D3N3"/>
<protein>
    <recommendedName>
        <fullName evidence="4">Lipoprotein</fullName>
    </recommendedName>
</protein>
<evidence type="ECO:0000313" key="2">
    <source>
        <dbReference type="EMBL" id="MBA8062412.1"/>
    </source>
</evidence>
<dbReference type="Proteomes" id="UP000591803">
    <property type="component" value="Unassembled WGS sequence"/>
</dbReference>
<name>A0A7W3D3N3_CITFR</name>
<dbReference type="PROSITE" id="PS51257">
    <property type="entry name" value="PROKAR_LIPOPROTEIN"/>
    <property type="match status" value="1"/>
</dbReference>
<accession>A0A7W3D3N3</accession>